<proteinExistence type="predicted"/>
<evidence type="ECO:0000256" key="1">
    <source>
        <dbReference type="SAM" id="MobiDB-lite"/>
    </source>
</evidence>
<organism evidence="2 3">
    <name type="scientific">Streptomyces graminofaciens</name>
    <dbReference type="NCBI Taxonomy" id="68212"/>
    <lineage>
        <taxon>Bacteria</taxon>
        <taxon>Bacillati</taxon>
        <taxon>Actinomycetota</taxon>
        <taxon>Actinomycetes</taxon>
        <taxon>Kitasatosporales</taxon>
        <taxon>Streptomycetaceae</taxon>
        <taxon>Streptomyces</taxon>
    </lineage>
</organism>
<protein>
    <submittedName>
        <fullName evidence="2">Uncharacterized protein</fullName>
    </submittedName>
</protein>
<accession>A0ABM7EZT6</accession>
<gene>
    <name evidence="2" type="ORF">SGFS_002440</name>
</gene>
<evidence type="ECO:0000313" key="2">
    <source>
        <dbReference type="EMBL" id="BBC28953.1"/>
    </source>
</evidence>
<keyword evidence="3" id="KW-1185">Reference proteome</keyword>
<dbReference type="EMBL" id="AP018448">
    <property type="protein sequence ID" value="BBC28953.1"/>
    <property type="molecule type" value="Genomic_DNA"/>
</dbReference>
<reference evidence="2 3" key="2">
    <citation type="journal article" date="2023" name="ChemBioChem">
        <title>Acyltransferase Domain Exchange between Two Independent Type I Polyketide Synthases in the Same Producer Strain of Macrolide Antibiotics.</title>
        <authorList>
            <person name="Kudo F."/>
            <person name="Kishikawa K."/>
            <person name="Tsuboi K."/>
            <person name="Kido T."/>
            <person name="Usui T."/>
            <person name="Hashimoto J."/>
            <person name="Shin-Ya K."/>
            <person name="Miyanaga A."/>
            <person name="Eguchi T."/>
        </authorList>
    </citation>
    <scope>NUCLEOTIDE SEQUENCE [LARGE SCALE GENOMIC DNA]</scope>
    <source>
        <strain evidence="2 3">A-8890</strain>
    </source>
</reference>
<dbReference type="Proteomes" id="UP001321542">
    <property type="component" value="Chromosome"/>
</dbReference>
<name>A0ABM7EZT6_9ACTN</name>
<evidence type="ECO:0000313" key="3">
    <source>
        <dbReference type="Proteomes" id="UP001321542"/>
    </source>
</evidence>
<sequence>MPAPPWSEQAGDPSTCRPGEGGGAADVLKAASVSYLPSSIVRGAAGEPVIAPTIASLVSRT</sequence>
<feature type="region of interest" description="Disordered" evidence="1">
    <location>
        <begin position="1"/>
        <end position="23"/>
    </location>
</feature>
<reference evidence="2 3" key="1">
    <citation type="journal article" date="2010" name="ChemBioChem">
        <title>Cloning and characterization of the biosynthetic gene cluster of 16-membered macrolide antibiotic FD-891: involvement of a dual functional cytochrome P450 monooxygenase catalyzing epoxidation and hydroxylation.</title>
        <authorList>
            <person name="Kudo F."/>
            <person name="Motegi A."/>
            <person name="Mizoue K."/>
            <person name="Eguchi T."/>
        </authorList>
    </citation>
    <scope>NUCLEOTIDE SEQUENCE [LARGE SCALE GENOMIC DNA]</scope>
    <source>
        <strain evidence="2 3">A-8890</strain>
    </source>
</reference>